<feature type="region of interest" description="Disordered" evidence="1">
    <location>
        <begin position="25"/>
        <end position="46"/>
    </location>
</feature>
<proteinExistence type="predicted"/>
<reference evidence="2 3" key="1">
    <citation type="submission" date="2014-04" db="EMBL/GenBank/DDBJ databases">
        <authorList>
            <consortium name="DOE Joint Genome Institute"/>
            <person name="Kuo A."/>
            <person name="Zuccaro A."/>
            <person name="Kohler A."/>
            <person name="Nagy L.G."/>
            <person name="Floudas D."/>
            <person name="Copeland A."/>
            <person name="Barry K.W."/>
            <person name="Cichocki N."/>
            <person name="Veneault-Fourrey C."/>
            <person name="LaButti K."/>
            <person name="Lindquist E.A."/>
            <person name="Lipzen A."/>
            <person name="Lundell T."/>
            <person name="Morin E."/>
            <person name="Murat C."/>
            <person name="Sun H."/>
            <person name="Tunlid A."/>
            <person name="Henrissat B."/>
            <person name="Grigoriev I.V."/>
            <person name="Hibbett D.S."/>
            <person name="Martin F."/>
            <person name="Nordberg H.P."/>
            <person name="Cantor M.N."/>
            <person name="Hua S.X."/>
        </authorList>
    </citation>
    <scope>NUCLEOTIDE SEQUENCE [LARGE SCALE GENOMIC DNA]</scope>
    <source>
        <strain evidence="2 3">MAFF 305830</strain>
    </source>
</reference>
<dbReference type="AlphaFoldDB" id="A0A0C2WWI5"/>
<evidence type="ECO:0000256" key="1">
    <source>
        <dbReference type="SAM" id="MobiDB-lite"/>
    </source>
</evidence>
<sequence>YKPVSKKIRPVPGVMPEEARTIRRFPSDPLEGYTPPPVNPPPFEDGERVTRKRLDEANYFASGFL</sequence>
<organism evidence="2 3">
    <name type="scientific">Serendipita vermifera MAFF 305830</name>
    <dbReference type="NCBI Taxonomy" id="933852"/>
    <lineage>
        <taxon>Eukaryota</taxon>
        <taxon>Fungi</taxon>
        <taxon>Dikarya</taxon>
        <taxon>Basidiomycota</taxon>
        <taxon>Agaricomycotina</taxon>
        <taxon>Agaricomycetes</taxon>
        <taxon>Sebacinales</taxon>
        <taxon>Serendipitaceae</taxon>
        <taxon>Serendipita</taxon>
    </lineage>
</organism>
<dbReference type="OrthoDB" id="5599163at2759"/>
<evidence type="ECO:0000313" key="2">
    <source>
        <dbReference type="EMBL" id="KIM21722.1"/>
    </source>
</evidence>
<reference evidence="3" key="2">
    <citation type="submission" date="2015-01" db="EMBL/GenBank/DDBJ databases">
        <title>Evolutionary Origins and Diversification of the Mycorrhizal Mutualists.</title>
        <authorList>
            <consortium name="DOE Joint Genome Institute"/>
            <consortium name="Mycorrhizal Genomics Consortium"/>
            <person name="Kohler A."/>
            <person name="Kuo A."/>
            <person name="Nagy L.G."/>
            <person name="Floudas D."/>
            <person name="Copeland A."/>
            <person name="Barry K.W."/>
            <person name="Cichocki N."/>
            <person name="Veneault-Fourrey C."/>
            <person name="LaButti K."/>
            <person name="Lindquist E.A."/>
            <person name="Lipzen A."/>
            <person name="Lundell T."/>
            <person name="Morin E."/>
            <person name="Murat C."/>
            <person name="Riley R."/>
            <person name="Ohm R."/>
            <person name="Sun H."/>
            <person name="Tunlid A."/>
            <person name="Henrissat B."/>
            <person name="Grigoriev I.V."/>
            <person name="Hibbett D.S."/>
            <person name="Martin F."/>
        </authorList>
    </citation>
    <scope>NUCLEOTIDE SEQUENCE [LARGE SCALE GENOMIC DNA]</scope>
    <source>
        <strain evidence="3">MAFF 305830</strain>
    </source>
</reference>
<feature type="compositionally biased region" description="Pro residues" evidence="1">
    <location>
        <begin position="34"/>
        <end position="43"/>
    </location>
</feature>
<dbReference type="EMBL" id="KN824373">
    <property type="protein sequence ID" value="KIM21722.1"/>
    <property type="molecule type" value="Genomic_DNA"/>
</dbReference>
<dbReference type="HOGENOM" id="CLU_179474_0_0_1"/>
<feature type="non-terminal residue" evidence="2">
    <location>
        <position position="65"/>
    </location>
</feature>
<evidence type="ECO:0000313" key="3">
    <source>
        <dbReference type="Proteomes" id="UP000054097"/>
    </source>
</evidence>
<dbReference type="Proteomes" id="UP000054097">
    <property type="component" value="Unassembled WGS sequence"/>
</dbReference>
<keyword evidence="3" id="KW-1185">Reference proteome</keyword>
<accession>A0A0C2WWI5</accession>
<name>A0A0C2WWI5_SERVB</name>
<gene>
    <name evidence="2" type="ORF">M408DRAFT_45311</name>
</gene>
<protein>
    <submittedName>
        <fullName evidence="2">Uncharacterized protein</fullName>
    </submittedName>
</protein>
<feature type="non-terminal residue" evidence="2">
    <location>
        <position position="1"/>
    </location>
</feature>